<comment type="caution">
    <text evidence="1">The sequence shown here is derived from an EMBL/GenBank/DDBJ whole genome shotgun (WGS) entry which is preliminary data.</text>
</comment>
<evidence type="ECO:0000313" key="2">
    <source>
        <dbReference type="Proteomes" id="UP000749559"/>
    </source>
</evidence>
<proteinExistence type="predicted"/>
<organism evidence="1 2">
    <name type="scientific">Owenia fusiformis</name>
    <name type="common">Polychaete worm</name>
    <dbReference type="NCBI Taxonomy" id="6347"/>
    <lineage>
        <taxon>Eukaryota</taxon>
        <taxon>Metazoa</taxon>
        <taxon>Spiralia</taxon>
        <taxon>Lophotrochozoa</taxon>
        <taxon>Annelida</taxon>
        <taxon>Polychaeta</taxon>
        <taxon>Sedentaria</taxon>
        <taxon>Canalipalpata</taxon>
        <taxon>Sabellida</taxon>
        <taxon>Oweniida</taxon>
        <taxon>Oweniidae</taxon>
        <taxon>Owenia</taxon>
    </lineage>
</organism>
<evidence type="ECO:0000313" key="1">
    <source>
        <dbReference type="EMBL" id="CAH1773820.1"/>
    </source>
</evidence>
<reference evidence="1" key="1">
    <citation type="submission" date="2022-03" db="EMBL/GenBank/DDBJ databases">
        <authorList>
            <person name="Martin C."/>
        </authorList>
    </citation>
    <scope>NUCLEOTIDE SEQUENCE</scope>
</reference>
<sequence length="101" mass="11348">MRLELTVAVILLALSMVLGQWTPQGRFGKRSGIIPLEWMSHITSGDDGIENSVNSLIARPELNDVSVPFFNTKSIFCIRVSSKGLYKCYRRSSFITDIPTR</sequence>
<dbReference type="EMBL" id="CAIIXF020000001">
    <property type="protein sequence ID" value="CAH1773820.1"/>
    <property type="molecule type" value="Genomic_DNA"/>
</dbReference>
<gene>
    <name evidence="1" type="ORF">OFUS_LOCUS1360</name>
</gene>
<dbReference type="Proteomes" id="UP000749559">
    <property type="component" value="Unassembled WGS sequence"/>
</dbReference>
<dbReference type="AlphaFoldDB" id="A0A8J1UCK2"/>
<name>A0A8J1UCK2_OWEFU</name>
<accession>A0A8J1UCK2</accession>
<protein>
    <submittedName>
        <fullName evidence="1">Uncharacterized protein</fullName>
    </submittedName>
</protein>
<keyword evidence="2" id="KW-1185">Reference proteome</keyword>